<name>A0A9Q1EXI0_SYNKA</name>
<feature type="region of interest" description="Disordered" evidence="2">
    <location>
        <begin position="1"/>
        <end position="33"/>
    </location>
</feature>
<sequence length="132" mass="14736">MGKLSGALALDRAQEKDQRSQFADTPPPVSQMTCNPEDVHYDHNGRISVVQGVSPGCWTHYTKEGAEVHVLDLRFNPNSNNNLHFLLLNLTAARPGHVIINSNAKEPFQVTLQENDNVNVLMKKHFSSLSQF</sequence>
<gene>
    <name evidence="4" type="ORF">SKAU_G00282730</name>
</gene>
<comment type="caution">
    <text evidence="4">The sequence shown here is derived from an EMBL/GenBank/DDBJ whole genome shotgun (WGS) entry which is preliminary data.</text>
</comment>
<dbReference type="InterPro" id="IPR058899">
    <property type="entry name" value="TGFBR3/Endoglin-like_N"/>
</dbReference>
<accession>A0A9Q1EXI0</accession>
<organism evidence="4 5">
    <name type="scientific">Synaphobranchus kaupii</name>
    <name type="common">Kaup's arrowtooth eel</name>
    <dbReference type="NCBI Taxonomy" id="118154"/>
    <lineage>
        <taxon>Eukaryota</taxon>
        <taxon>Metazoa</taxon>
        <taxon>Chordata</taxon>
        <taxon>Craniata</taxon>
        <taxon>Vertebrata</taxon>
        <taxon>Euteleostomi</taxon>
        <taxon>Actinopterygii</taxon>
        <taxon>Neopterygii</taxon>
        <taxon>Teleostei</taxon>
        <taxon>Anguilliformes</taxon>
        <taxon>Synaphobranchidae</taxon>
        <taxon>Synaphobranchus</taxon>
    </lineage>
</organism>
<proteinExistence type="predicted"/>
<evidence type="ECO:0000313" key="5">
    <source>
        <dbReference type="Proteomes" id="UP001152622"/>
    </source>
</evidence>
<dbReference type="AlphaFoldDB" id="A0A9Q1EXI0"/>
<reference evidence="4" key="1">
    <citation type="journal article" date="2023" name="Science">
        <title>Genome structures resolve the early diversification of teleost fishes.</title>
        <authorList>
            <person name="Parey E."/>
            <person name="Louis A."/>
            <person name="Montfort J."/>
            <person name="Bouchez O."/>
            <person name="Roques C."/>
            <person name="Iampietro C."/>
            <person name="Lluch J."/>
            <person name="Castinel A."/>
            <person name="Donnadieu C."/>
            <person name="Desvignes T."/>
            <person name="Floi Bucao C."/>
            <person name="Jouanno E."/>
            <person name="Wen M."/>
            <person name="Mejri S."/>
            <person name="Dirks R."/>
            <person name="Jansen H."/>
            <person name="Henkel C."/>
            <person name="Chen W.J."/>
            <person name="Zahm M."/>
            <person name="Cabau C."/>
            <person name="Klopp C."/>
            <person name="Thompson A.W."/>
            <person name="Robinson-Rechavi M."/>
            <person name="Braasch I."/>
            <person name="Lecointre G."/>
            <person name="Bobe J."/>
            <person name="Postlethwait J.H."/>
            <person name="Berthelot C."/>
            <person name="Roest Crollius H."/>
            <person name="Guiguen Y."/>
        </authorList>
    </citation>
    <scope>NUCLEOTIDE SEQUENCE</scope>
    <source>
        <strain evidence="4">WJC10195</strain>
    </source>
</reference>
<dbReference type="Pfam" id="PF26060">
    <property type="entry name" value="TGFBR3_N"/>
    <property type="match status" value="1"/>
</dbReference>
<dbReference type="EMBL" id="JAINUF010000011">
    <property type="protein sequence ID" value="KAJ8346872.1"/>
    <property type="molecule type" value="Genomic_DNA"/>
</dbReference>
<evidence type="ECO:0000313" key="4">
    <source>
        <dbReference type="EMBL" id="KAJ8346872.1"/>
    </source>
</evidence>
<dbReference type="Proteomes" id="UP001152622">
    <property type="component" value="Chromosome 11"/>
</dbReference>
<dbReference type="OrthoDB" id="10072329at2759"/>
<keyword evidence="1" id="KW-0325">Glycoprotein</keyword>
<keyword evidence="5" id="KW-1185">Reference proteome</keyword>
<feature type="domain" description="TGFBR3/Endoglin-like N-terminal" evidence="3">
    <location>
        <begin position="51"/>
        <end position="125"/>
    </location>
</feature>
<protein>
    <recommendedName>
        <fullName evidence="3">TGFBR3/Endoglin-like N-terminal domain-containing protein</fullName>
    </recommendedName>
</protein>
<evidence type="ECO:0000256" key="1">
    <source>
        <dbReference type="ARBA" id="ARBA00023180"/>
    </source>
</evidence>
<evidence type="ECO:0000259" key="3">
    <source>
        <dbReference type="Pfam" id="PF26060"/>
    </source>
</evidence>
<evidence type="ECO:0000256" key="2">
    <source>
        <dbReference type="SAM" id="MobiDB-lite"/>
    </source>
</evidence>